<feature type="transmembrane region" description="Helical" evidence="1">
    <location>
        <begin position="203"/>
        <end position="221"/>
    </location>
</feature>
<organism evidence="4 5">
    <name type="scientific">Persephonella atlantica</name>
    <dbReference type="NCBI Taxonomy" id="2699429"/>
    <lineage>
        <taxon>Bacteria</taxon>
        <taxon>Pseudomonadati</taxon>
        <taxon>Aquificota</taxon>
        <taxon>Aquificia</taxon>
        <taxon>Aquificales</taxon>
        <taxon>Hydrogenothermaceae</taxon>
        <taxon>Persephonella</taxon>
    </lineage>
</organism>
<accession>A0ABS1GI76</accession>
<keyword evidence="5" id="KW-1185">Reference proteome</keyword>
<dbReference type="Pfam" id="PF13194">
    <property type="entry name" value="DUF4010"/>
    <property type="match status" value="1"/>
</dbReference>
<name>A0ABS1GI76_9AQUI</name>
<feature type="transmembrane region" description="Helical" evidence="1">
    <location>
        <begin position="370"/>
        <end position="390"/>
    </location>
</feature>
<feature type="transmembrane region" description="Helical" evidence="1">
    <location>
        <begin position="233"/>
        <end position="255"/>
    </location>
</feature>
<evidence type="ECO:0000256" key="1">
    <source>
        <dbReference type="SAM" id="Phobius"/>
    </source>
</evidence>
<dbReference type="EMBL" id="JAACYA010000002">
    <property type="protein sequence ID" value="MBK3332608.1"/>
    <property type="molecule type" value="Genomic_DNA"/>
</dbReference>
<dbReference type="RefSeq" id="WP_200674028.1">
    <property type="nucleotide sequence ID" value="NZ_JAACYA010000002.1"/>
</dbReference>
<comment type="caution">
    <text evidence="4">The sequence shown here is derived from an EMBL/GenBank/DDBJ whole genome shotgun (WGS) entry which is preliminary data.</text>
</comment>
<reference evidence="4 5" key="1">
    <citation type="journal article" date="2021" name="Syst. Appl. Microbiol.">
        <title>Persephonella atlantica sp. nov.: How to adapt to physico-chemical gradients in high temperature hydrothermal habitats.</title>
        <authorList>
            <person name="Francois D.X."/>
            <person name="Godfroy A."/>
            <person name="Mathien C."/>
            <person name="Aube J."/>
            <person name="Cathalot C."/>
            <person name="Lesongeur F."/>
            <person name="L'Haridon S."/>
            <person name="Philippon X."/>
            <person name="Roussel E.G."/>
        </authorList>
    </citation>
    <scope>NUCLEOTIDE SEQUENCE [LARGE SCALE GENOMIC DNA]</scope>
    <source>
        <strain evidence="4 5">MO1340</strain>
    </source>
</reference>
<keyword evidence="1" id="KW-1133">Transmembrane helix</keyword>
<protein>
    <submittedName>
        <fullName evidence="4">MgtC/SapB family protein</fullName>
    </submittedName>
</protein>
<feature type="domain" description="MgtC/SapB/SrpB/YhiD N-terminal" evidence="2">
    <location>
        <begin position="16"/>
        <end position="134"/>
    </location>
</feature>
<keyword evidence="1" id="KW-0472">Membrane</keyword>
<feature type="transmembrane region" description="Helical" evidence="1">
    <location>
        <begin position="338"/>
        <end position="358"/>
    </location>
</feature>
<dbReference type="InterPro" id="IPR025105">
    <property type="entry name" value="DUF4010"/>
</dbReference>
<feature type="transmembrane region" description="Helical" evidence="1">
    <location>
        <begin position="267"/>
        <end position="287"/>
    </location>
</feature>
<feature type="transmembrane region" description="Helical" evidence="1">
    <location>
        <begin position="113"/>
        <end position="133"/>
    </location>
</feature>
<feature type="transmembrane region" description="Helical" evidence="1">
    <location>
        <begin position="177"/>
        <end position="196"/>
    </location>
</feature>
<evidence type="ECO:0000313" key="4">
    <source>
        <dbReference type="EMBL" id="MBK3332608.1"/>
    </source>
</evidence>
<dbReference type="InterPro" id="IPR049177">
    <property type="entry name" value="MgtC_SapB_SrpB_YhiD_N"/>
</dbReference>
<evidence type="ECO:0000313" key="5">
    <source>
        <dbReference type="Proteomes" id="UP000772812"/>
    </source>
</evidence>
<feature type="domain" description="DUF4010" evidence="3">
    <location>
        <begin position="183"/>
        <end position="394"/>
    </location>
</feature>
<evidence type="ECO:0000259" key="3">
    <source>
        <dbReference type="Pfam" id="PF13194"/>
    </source>
</evidence>
<feature type="transmembrane region" description="Helical" evidence="1">
    <location>
        <begin position="90"/>
        <end position="107"/>
    </location>
</feature>
<feature type="transmembrane region" description="Helical" evidence="1">
    <location>
        <begin position="12"/>
        <end position="28"/>
    </location>
</feature>
<dbReference type="PANTHER" id="PTHR39084:SF1">
    <property type="entry name" value="DUF4010 DOMAIN-CONTAINING PROTEIN"/>
    <property type="match status" value="1"/>
</dbReference>
<dbReference type="Pfam" id="PF02308">
    <property type="entry name" value="MgtC"/>
    <property type="match status" value="1"/>
</dbReference>
<proteinExistence type="predicted"/>
<keyword evidence="1" id="KW-0812">Transmembrane</keyword>
<feature type="transmembrane region" description="Helical" evidence="1">
    <location>
        <begin position="40"/>
        <end position="59"/>
    </location>
</feature>
<feature type="transmembrane region" description="Helical" evidence="1">
    <location>
        <begin position="65"/>
        <end position="83"/>
    </location>
</feature>
<dbReference type="Proteomes" id="UP000772812">
    <property type="component" value="Unassembled WGS sequence"/>
</dbReference>
<gene>
    <name evidence="4" type="ORF">GWK41_05970</name>
</gene>
<feature type="transmembrane region" description="Helical" evidence="1">
    <location>
        <begin position="402"/>
        <end position="419"/>
    </location>
</feature>
<feature type="transmembrane region" description="Helical" evidence="1">
    <location>
        <begin position="145"/>
        <end position="162"/>
    </location>
</feature>
<sequence>MEFKVSEETYTILFKLVFSIAAGLLIGLEREHRTKTEIFAGIRTFPLISILGMLSALVADKYWSGILYFTFGGVVLLALINYFLEYKRDIGSTTEIATFIAFIIGILTYHEHYYIAAFLSVVTTGLLALKRTLEMFAKNISEEDLFAILKFALVTIVIYPLLPDRSFGPFDAFNPKSIWKMVVLVSVIDFTAYTVLRWKGTKTLWITGIIGGMISSTAVSYELSKLSKKFKTITYSALFGIVLAWLVMNFRVIILSGVVDFRVSVHLLFPLTVLSIFYIAVLSVIYIKNKENITRESQQEIPFTNPFQITSALQFGIIYAAVIFITKALQHFYGEKGVFIASFVSGIIDVDAITLSLSNMAGHGSLDISIAVKSIILAVISNSIFKYTYIAVFGNRELVRNMTVFLAITLIFGGFYLLSF</sequence>
<evidence type="ECO:0000259" key="2">
    <source>
        <dbReference type="Pfam" id="PF02308"/>
    </source>
</evidence>
<dbReference type="PANTHER" id="PTHR39084">
    <property type="entry name" value="MEMBRANE PROTEIN-RELATED"/>
    <property type="match status" value="1"/>
</dbReference>
<feature type="transmembrane region" description="Helical" evidence="1">
    <location>
        <begin position="307"/>
        <end position="326"/>
    </location>
</feature>